<evidence type="ECO:0008006" key="3">
    <source>
        <dbReference type="Google" id="ProtNLM"/>
    </source>
</evidence>
<dbReference type="Proteomes" id="UP000004371">
    <property type="component" value="Unassembled WGS sequence"/>
</dbReference>
<accession>E8LZ02</accession>
<sequence length="334" mass="39115">MRFVSSKSLTATILERNTEFFITLCCHYLRYLVSIILFTSFSSYAQQEVDYSSCHSQPDSAKILDSAFSYVNTKLCQPAIWFDSFFVDERVDQDAKAGSIVRWTNDFAYIEGEGYQFKTRFKARFHLPKVTKRLKVVFESDDESDLFDLFPTSGEDAENTLGLRYDWLSKERSSFNIKLTAKPGIEARYRYTYPINDDLVLRATQKIYQKKRLTGESTELDLDYSLSPDFLFRWSNFASYEDDIKGWELGTGVTLYQHISDHQALSYQASTTGTNRPFHYITNTHVSLTYRQNILRPWLFYELTPEYNWGREQDTQREGEAKATLRLEILFHNI</sequence>
<dbReference type="AlphaFoldDB" id="E8LZ02"/>
<evidence type="ECO:0000313" key="1">
    <source>
        <dbReference type="EMBL" id="EGA63988.1"/>
    </source>
</evidence>
<proteinExistence type="predicted"/>
<keyword evidence="2" id="KW-1185">Reference proteome</keyword>
<reference evidence="1 2" key="1">
    <citation type="journal article" date="2012" name="Int. J. Syst. Evol. Microbiol.">
        <title>Vibrio caribbeanicus sp. nov., isolated from the marine sponge Scleritoderma cyanea.</title>
        <authorList>
            <person name="Hoffmann M."/>
            <person name="Monday S.R."/>
            <person name="Allard M.W."/>
            <person name="Strain E.A."/>
            <person name="Whittaker P."/>
            <person name="Naum M."/>
            <person name="McCarthy P.J."/>
            <person name="Lopez J.V."/>
            <person name="Fischer M."/>
            <person name="Brown E.W."/>
        </authorList>
    </citation>
    <scope>NUCLEOTIDE SEQUENCE [LARGE SCALE GENOMIC DNA]</scope>
    <source>
        <strain evidence="1 2">LMG 20546</strain>
    </source>
</reference>
<evidence type="ECO:0000313" key="2">
    <source>
        <dbReference type="Proteomes" id="UP000004371"/>
    </source>
</evidence>
<dbReference type="eggNOG" id="ENOG5032UGD">
    <property type="taxonomic scope" value="Bacteria"/>
</dbReference>
<organism evidence="1 2">
    <name type="scientific">Vibrio brasiliensis LMG 20546</name>
    <dbReference type="NCBI Taxonomy" id="945543"/>
    <lineage>
        <taxon>Bacteria</taxon>
        <taxon>Pseudomonadati</taxon>
        <taxon>Pseudomonadota</taxon>
        <taxon>Gammaproteobacteria</taxon>
        <taxon>Vibrionales</taxon>
        <taxon>Vibrionaceae</taxon>
        <taxon>Vibrio</taxon>
        <taxon>Vibrio oreintalis group</taxon>
    </lineage>
</organism>
<name>E8LZ02_9VIBR</name>
<dbReference type="EMBL" id="AEVS01000101">
    <property type="protein sequence ID" value="EGA63988.1"/>
    <property type="molecule type" value="Genomic_DNA"/>
</dbReference>
<dbReference type="STRING" id="945543.VIBR0546_05842"/>
<protein>
    <recommendedName>
        <fullName evidence="3">Porin</fullName>
    </recommendedName>
</protein>
<comment type="caution">
    <text evidence="1">The sequence shown here is derived from an EMBL/GenBank/DDBJ whole genome shotgun (WGS) entry which is preliminary data.</text>
</comment>
<gene>
    <name evidence="1" type="ORF">VIBR0546_05842</name>
</gene>